<name>A0A1B9G544_9TREE</name>
<accession>A0A1B9G544</accession>
<sequence>MEMVFGSLRLRIDTLEINLETMVKSALYDRFLLKMIDVFASIFICFNPRKLIISDVHITVKNTFRMMDSMMWCMDLDELSFVKTGQAITLPYPETIYTLKIPPKGSQCVVLKALKKITLPFRNPPVSGHGSFSSYWSARKLPDVDSLYQHSQFIHGLPQDVVFHLVNRDASFRRNSRTSSNLKSPSIDGESEEQLRVYLAEERRKTHGLKGLDEYFEGRMRNIHFFTMEEYEKMNPY</sequence>
<evidence type="ECO:0000313" key="3">
    <source>
        <dbReference type="Proteomes" id="UP000092730"/>
    </source>
</evidence>
<reference evidence="1" key="1">
    <citation type="submission" date="2013-07" db="EMBL/GenBank/DDBJ databases">
        <title>The Genome Sequence of Cryptococcus bestiolae CBS10118.</title>
        <authorList>
            <consortium name="The Broad Institute Genome Sequencing Platform"/>
            <person name="Cuomo C."/>
            <person name="Litvintseva A."/>
            <person name="Chen Y."/>
            <person name="Heitman J."/>
            <person name="Sun S."/>
            <person name="Springer D."/>
            <person name="Dromer F."/>
            <person name="Young S.K."/>
            <person name="Zeng Q."/>
            <person name="Gargeya S."/>
            <person name="Fitzgerald M."/>
            <person name="Abouelleil A."/>
            <person name="Alvarado L."/>
            <person name="Berlin A.M."/>
            <person name="Chapman S.B."/>
            <person name="Dewar J."/>
            <person name="Goldberg J."/>
            <person name="Griggs A."/>
            <person name="Gujja S."/>
            <person name="Hansen M."/>
            <person name="Howarth C."/>
            <person name="Imamovic A."/>
            <person name="Larimer J."/>
            <person name="McCowan C."/>
            <person name="Murphy C."/>
            <person name="Pearson M."/>
            <person name="Priest M."/>
            <person name="Roberts A."/>
            <person name="Saif S."/>
            <person name="Shea T."/>
            <person name="Sykes S."/>
            <person name="Wortman J."/>
            <person name="Nusbaum C."/>
            <person name="Birren B."/>
        </authorList>
    </citation>
    <scope>NUCLEOTIDE SEQUENCE [LARGE SCALE GENOMIC DNA]</scope>
    <source>
        <strain evidence="1">CBS 10118</strain>
    </source>
</reference>
<dbReference type="RefSeq" id="XP_019047206.1">
    <property type="nucleotide sequence ID" value="XM_019190458.1"/>
</dbReference>
<dbReference type="GeneID" id="30208213"/>
<evidence type="ECO:0000313" key="1">
    <source>
        <dbReference type="EMBL" id="OCF26136.1"/>
    </source>
</evidence>
<dbReference type="EMBL" id="KI894020">
    <property type="protein sequence ID" value="OCF26136.1"/>
    <property type="molecule type" value="Genomic_DNA"/>
</dbReference>
<dbReference type="KEGG" id="kbi:30208213"/>
<keyword evidence="3" id="KW-1185">Reference proteome</keyword>
<organism evidence="1">
    <name type="scientific">Kwoniella bestiolae CBS 10118</name>
    <dbReference type="NCBI Taxonomy" id="1296100"/>
    <lineage>
        <taxon>Eukaryota</taxon>
        <taxon>Fungi</taxon>
        <taxon>Dikarya</taxon>
        <taxon>Basidiomycota</taxon>
        <taxon>Agaricomycotina</taxon>
        <taxon>Tremellomycetes</taxon>
        <taxon>Tremellales</taxon>
        <taxon>Cryptococcaceae</taxon>
        <taxon>Kwoniella</taxon>
    </lineage>
</organism>
<proteinExistence type="predicted"/>
<protein>
    <submittedName>
        <fullName evidence="1">Uncharacterized protein</fullName>
    </submittedName>
</protein>
<dbReference type="Proteomes" id="UP000092730">
    <property type="component" value="Chromosome 1"/>
</dbReference>
<dbReference type="EMBL" id="CP144541">
    <property type="protein sequence ID" value="WVW78483.1"/>
    <property type="molecule type" value="Genomic_DNA"/>
</dbReference>
<reference evidence="2" key="4">
    <citation type="submission" date="2024-02" db="EMBL/GenBank/DDBJ databases">
        <title>Comparative genomics of Cryptococcus and Kwoniella reveals pathogenesis evolution and contrasting modes of karyotype evolution via chromosome fusion or intercentromeric recombination.</title>
        <authorList>
            <person name="Coelho M.A."/>
            <person name="David-Palma M."/>
            <person name="Shea T."/>
            <person name="Bowers K."/>
            <person name="McGinley-Smith S."/>
            <person name="Mohammad A.W."/>
            <person name="Gnirke A."/>
            <person name="Yurkov A.M."/>
            <person name="Nowrousian M."/>
            <person name="Sun S."/>
            <person name="Cuomo C.A."/>
            <person name="Heitman J."/>
        </authorList>
    </citation>
    <scope>NUCLEOTIDE SEQUENCE</scope>
    <source>
        <strain evidence="2">CBS 10118</strain>
    </source>
</reference>
<evidence type="ECO:0000313" key="2">
    <source>
        <dbReference type="EMBL" id="WVW78483.1"/>
    </source>
</evidence>
<reference evidence="2" key="2">
    <citation type="submission" date="2013-07" db="EMBL/GenBank/DDBJ databases">
        <authorList>
            <consortium name="The Broad Institute Genome Sequencing Platform"/>
            <person name="Cuomo C."/>
            <person name="Litvintseva A."/>
            <person name="Chen Y."/>
            <person name="Heitman J."/>
            <person name="Sun S."/>
            <person name="Springer D."/>
            <person name="Dromer F."/>
            <person name="Young S.K."/>
            <person name="Zeng Q."/>
            <person name="Gargeya S."/>
            <person name="Fitzgerald M."/>
            <person name="Abouelleil A."/>
            <person name="Alvarado L."/>
            <person name="Berlin A.M."/>
            <person name="Chapman S.B."/>
            <person name="Dewar J."/>
            <person name="Goldberg J."/>
            <person name="Griggs A."/>
            <person name="Gujja S."/>
            <person name="Hansen M."/>
            <person name="Howarth C."/>
            <person name="Imamovic A."/>
            <person name="Larimer J."/>
            <person name="McCowan C."/>
            <person name="Murphy C."/>
            <person name="Pearson M."/>
            <person name="Priest M."/>
            <person name="Roberts A."/>
            <person name="Saif S."/>
            <person name="Shea T."/>
            <person name="Sykes S."/>
            <person name="Wortman J."/>
            <person name="Nusbaum C."/>
            <person name="Birren B."/>
        </authorList>
    </citation>
    <scope>NUCLEOTIDE SEQUENCE</scope>
    <source>
        <strain evidence="2">CBS 10118</strain>
    </source>
</reference>
<gene>
    <name evidence="1" type="ORF">I302_03814</name>
    <name evidence="2" type="ORF">I302_100438</name>
</gene>
<reference evidence="1" key="3">
    <citation type="submission" date="2014-01" db="EMBL/GenBank/DDBJ databases">
        <title>Evolution of pathogenesis and genome organization in the Tremellales.</title>
        <authorList>
            <person name="Cuomo C."/>
            <person name="Litvintseva A."/>
            <person name="Heitman J."/>
            <person name="Chen Y."/>
            <person name="Sun S."/>
            <person name="Springer D."/>
            <person name="Dromer F."/>
            <person name="Young S."/>
            <person name="Zeng Q."/>
            <person name="Chapman S."/>
            <person name="Gujja S."/>
            <person name="Saif S."/>
            <person name="Birren B."/>
        </authorList>
    </citation>
    <scope>NUCLEOTIDE SEQUENCE</scope>
    <source>
        <strain evidence="1">CBS 10118</strain>
    </source>
</reference>
<dbReference type="VEuPathDB" id="FungiDB:I302_03814"/>
<dbReference type="AlphaFoldDB" id="A0A1B9G544"/>